<dbReference type="PROSITE" id="PS50234">
    <property type="entry name" value="VWFA"/>
    <property type="match status" value="1"/>
</dbReference>
<evidence type="ECO:0000256" key="9">
    <source>
        <dbReference type="SAM" id="SignalP"/>
    </source>
</evidence>
<dbReference type="Gene3D" id="3.40.50.410">
    <property type="entry name" value="von Willebrand factor, type A domain"/>
    <property type="match status" value="1"/>
</dbReference>
<evidence type="ECO:0000256" key="2">
    <source>
        <dbReference type="ARBA" id="ARBA00010158"/>
    </source>
</evidence>
<dbReference type="FunFam" id="3.40.50.410:FF:000013">
    <property type="entry name" value="inter-alpha-trypsin inhibitor heavy chain H2"/>
    <property type="match status" value="1"/>
</dbReference>
<keyword evidence="8" id="KW-0472">Membrane</keyword>
<gene>
    <name evidence="12" type="ORF">Q5P01_002002</name>
</gene>
<evidence type="ECO:0000256" key="7">
    <source>
        <dbReference type="ARBA" id="ARBA00023180"/>
    </source>
</evidence>
<evidence type="ECO:0000259" key="11">
    <source>
        <dbReference type="PROSITE" id="PS51468"/>
    </source>
</evidence>
<dbReference type="InterPro" id="IPR036465">
    <property type="entry name" value="vWFA_dom_sf"/>
</dbReference>
<feature type="domain" description="VIT" evidence="11">
    <location>
        <begin position="59"/>
        <end position="188"/>
    </location>
</feature>
<reference evidence="12" key="1">
    <citation type="submission" date="2023-07" db="EMBL/GenBank/DDBJ databases">
        <title>Chromosome-level Genome Assembly of Striped Snakehead (Channa striata).</title>
        <authorList>
            <person name="Liu H."/>
        </authorList>
    </citation>
    <scope>NUCLEOTIDE SEQUENCE</scope>
    <source>
        <strain evidence="12">Gz</strain>
        <tissue evidence="12">Muscle</tissue>
    </source>
</reference>
<accession>A0AA88NQG6</accession>
<keyword evidence="7" id="KW-0325">Glycoprotein</keyword>
<feature type="chain" id="PRO_5041698150" description="Inter-alpha-trypsin inhibitor heavy chain 3" evidence="9">
    <location>
        <begin position="23"/>
        <end position="719"/>
    </location>
</feature>
<evidence type="ECO:0000256" key="8">
    <source>
        <dbReference type="SAM" id="Phobius"/>
    </source>
</evidence>
<dbReference type="SMART" id="SM00609">
    <property type="entry name" value="VIT"/>
    <property type="match status" value="1"/>
</dbReference>
<dbReference type="GO" id="GO:0004867">
    <property type="term" value="F:serine-type endopeptidase inhibitor activity"/>
    <property type="evidence" value="ECO:0007669"/>
    <property type="project" value="UniProtKB-KW"/>
</dbReference>
<feature type="domain" description="VWFA" evidence="10">
    <location>
        <begin position="312"/>
        <end position="495"/>
    </location>
</feature>
<evidence type="ECO:0000256" key="4">
    <source>
        <dbReference type="ARBA" id="ARBA00022690"/>
    </source>
</evidence>
<keyword evidence="5 9" id="KW-0732">Signal</keyword>
<sequence length="719" mass="80933">MHLLWKVLLLWVAACICLPVQAQEALVISRRDALTQVYFKKSFILLFFLSWRRKEAMDPKSVKKRSTTSMNMVEVHSLKIVCTVTSRFSHTVITSKAVNNETFSQETFFEVELPKTAFITNFSMEIDSQLYSGEVKDKEEAKKQYDKAVSSGVTAGLVKPSGRKMETFSMSVNIAAKRSVTFTLIYEELLQRKLGQYEILTRVKPKQPVQEFQIVADIYEPRGISFVGAKAPFLTDELLPLVTRSKEKVHISFSPTMEQQKKCPGCVGTIMDGNLVIKYDVYREETLGEVQIANGYFVHFFAPPELTRVPKNVVFVIDRSGSMSGTKIEQTRDALVAILKDLYEEDHFALIMFDNAVITWKNTLTKATKENVHEAIAYVQELRDQGSTNINDAVLTAVSMLVGERKNMKLPERSLDIIILLTDGMPNHGETDLQKIQENVRSAIAGNMSMFCLGFGNDADYSFLDTLCKQNKGLARRIFLGSDAASQLKGFYKEVSDPLLLEVDLRYSDSAVNLTNIHYNQLFNGSEIVVAGRLRNNDMENFLVEVFAHGNEDFKVQGSAIVVNWDKIYPVKDMFGNFIERLWAYLTIQQLMEQSDIGTQQEKSRTAAKALDMSVQYGFVTPLTSMLITMLETGGGYRLFIADKLTEDQRQKAEQEDDLDTMTDVTDDSAEGLTLFAVNAKTADPRTSDSSRSTAAPTPVTHLFIFIGLFPLLIVFIPS</sequence>
<dbReference type="EMBL" id="JAUPFM010000001">
    <property type="protein sequence ID" value="KAK2862469.1"/>
    <property type="molecule type" value="Genomic_DNA"/>
</dbReference>
<name>A0AA88NQG6_CHASR</name>
<keyword evidence="4" id="KW-0646">Protease inhibitor</keyword>
<organism evidence="12 13">
    <name type="scientific">Channa striata</name>
    <name type="common">Snakehead murrel</name>
    <name type="synonym">Ophicephalus striatus</name>
    <dbReference type="NCBI Taxonomy" id="64152"/>
    <lineage>
        <taxon>Eukaryota</taxon>
        <taxon>Metazoa</taxon>
        <taxon>Chordata</taxon>
        <taxon>Craniata</taxon>
        <taxon>Vertebrata</taxon>
        <taxon>Euteleostomi</taxon>
        <taxon>Actinopterygii</taxon>
        <taxon>Neopterygii</taxon>
        <taxon>Teleostei</taxon>
        <taxon>Neoteleostei</taxon>
        <taxon>Acanthomorphata</taxon>
        <taxon>Anabantaria</taxon>
        <taxon>Anabantiformes</taxon>
        <taxon>Channoidei</taxon>
        <taxon>Channidae</taxon>
        <taxon>Channa</taxon>
    </lineage>
</organism>
<comment type="similarity">
    <text evidence="2">Belongs to the ITIH family.</text>
</comment>
<dbReference type="Pfam" id="PF08487">
    <property type="entry name" value="VIT"/>
    <property type="match status" value="1"/>
</dbReference>
<evidence type="ECO:0000256" key="1">
    <source>
        <dbReference type="ARBA" id="ARBA00004613"/>
    </source>
</evidence>
<keyword evidence="6" id="KW-0722">Serine protease inhibitor</keyword>
<dbReference type="GO" id="GO:0005576">
    <property type="term" value="C:extracellular region"/>
    <property type="evidence" value="ECO:0007669"/>
    <property type="project" value="UniProtKB-SubCell"/>
</dbReference>
<dbReference type="InterPro" id="IPR050934">
    <property type="entry name" value="ITIH"/>
</dbReference>
<dbReference type="PANTHER" id="PTHR10338">
    <property type="entry name" value="INTER-ALPHA-TRYPSIN INHIBITOR HEAVY CHAIN FAMILY MEMBER"/>
    <property type="match status" value="1"/>
</dbReference>
<dbReference type="InterPro" id="IPR002035">
    <property type="entry name" value="VWF_A"/>
</dbReference>
<dbReference type="AlphaFoldDB" id="A0AA88NQG6"/>
<evidence type="ECO:0000259" key="10">
    <source>
        <dbReference type="PROSITE" id="PS50234"/>
    </source>
</evidence>
<evidence type="ECO:0000256" key="6">
    <source>
        <dbReference type="ARBA" id="ARBA00022900"/>
    </source>
</evidence>
<dbReference type="SUPFAM" id="SSF53300">
    <property type="entry name" value="vWA-like"/>
    <property type="match status" value="1"/>
</dbReference>
<feature type="transmembrane region" description="Helical" evidence="8">
    <location>
        <begin position="700"/>
        <end position="717"/>
    </location>
</feature>
<protein>
    <recommendedName>
        <fullName evidence="14">Inter-alpha-trypsin inhibitor heavy chain 3</fullName>
    </recommendedName>
</protein>
<evidence type="ECO:0000313" key="13">
    <source>
        <dbReference type="Proteomes" id="UP001187415"/>
    </source>
</evidence>
<evidence type="ECO:0008006" key="14">
    <source>
        <dbReference type="Google" id="ProtNLM"/>
    </source>
</evidence>
<dbReference type="Proteomes" id="UP001187415">
    <property type="component" value="Unassembled WGS sequence"/>
</dbReference>
<comment type="caution">
    <text evidence="12">The sequence shown here is derived from an EMBL/GenBank/DDBJ whole genome shotgun (WGS) entry which is preliminary data.</text>
</comment>
<dbReference type="PROSITE" id="PS51468">
    <property type="entry name" value="VIT"/>
    <property type="match status" value="1"/>
</dbReference>
<dbReference type="PANTHER" id="PTHR10338:SF115">
    <property type="entry name" value="INTER-ALPHA-TRYPSIN INHIBITOR HEAVY CHAIN H3"/>
    <property type="match status" value="1"/>
</dbReference>
<proteinExistence type="inferred from homology"/>
<keyword evidence="3" id="KW-0964">Secreted</keyword>
<feature type="signal peptide" evidence="9">
    <location>
        <begin position="1"/>
        <end position="22"/>
    </location>
</feature>
<dbReference type="Pfam" id="PF00092">
    <property type="entry name" value="VWA"/>
    <property type="match status" value="1"/>
</dbReference>
<keyword evidence="13" id="KW-1185">Reference proteome</keyword>
<evidence type="ECO:0000256" key="3">
    <source>
        <dbReference type="ARBA" id="ARBA00022525"/>
    </source>
</evidence>
<keyword evidence="8" id="KW-0812">Transmembrane</keyword>
<dbReference type="SMART" id="SM00327">
    <property type="entry name" value="VWA"/>
    <property type="match status" value="1"/>
</dbReference>
<keyword evidence="8" id="KW-1133">Transmembrane helix</keyword>
<evidence type="ECO:0000313" key="12">
    <source>
        <dbReference type="EMBL" id="KAK2862469.1"/>
    </source>
</evidence>
<evidence type="ECO:0000256" key="5">
    <source>
        <dbReference type="ARBA" id="ARBA00022729"/>
    </source>
</evidence>
<comment type="subcellular location">
    <subcellularLocation>
        <location evidence="1">Secreted</location>
    </subcellularLocation>
</comment>
<dbReference type="InterPro" id="IPR013694">
    <property type="entry name" value="VIT"/>
</dbReference>